<name>A0A1F5EMM3_9BACT</name>
<accession>A0A1F5EMM3</accession>
<dbReference type="InterPro" id="IPR051797">
    <property type="entry name" value="TrmB-like"/>
</dbReference>
<dbReference type="AlphaFoldDB" id="A0A1F5EMM3"/>
<sequence length="246" mass="28804">MSLLNELKEAGLSINEAKVYLASLELGESTIVRISQKSKVKRATVYLAIDSLKEQGLISFTKRKNKTLFFAEDPRKLQEKIEEKKEKIAKIMPELLSFSNLIDKKPKIKYFEGREPVKEIFRDLLNYPNQELIGWFPDQSYWLGDDFFSDYFIPKRMAKKIWIRSIAPITDYNKKFAELGKKQLKKTRFVDNDKYNIHIQILVYGKNKIAIISYTEEIGLIIESKNIYEALESIFNVMWESLPEGK</sequence>
<dbReference type="Gene3D" id="1.10.10.10">
    <property type="entry name" value="Winged helix-like DNA-binding domain superfamily/Winged helix DNA-binding domain"/>
    <property type="match status" value="1"/>
</dbReference>
<evidence type="ECO:0000313" key="2">
    <source>
        <dbReference type="EMBL" id="OGD68474.1"/>
    </source>
</evidence>
<protein>
    <recommendedName>
        <fullName evidence="1">Transcription regulator TrmB N-terminal domain-containing protein</fullName>
    </recommendedName>
</protein>
<feature type="domain" description="Transcription regulator TrmB N-terminal" evidence="1">
    <location>
        <begin position="7"/>
        <end position="74"/>
    </location>
</feature>
<organism evidence="2 3">
    <name type="scientific">Candidatus Campbellbacteria bacterium RIFCSPLOWO2_01_FULL_34_15</name>
    <dbReference type="NCBI Taxonomy" id="1797579"/>
    <lineage>
        <taxon>Bacteria</taxon>
        <taxon>Candidatus Campbelliibacteriota</taxon>
    </lineage>
</organism>
<reference evidence="2 3" key="1">
    <citation type="journal article" date="2016" name="Nat. Commun.">
        <title>Thousands of microbial genomes shed light on interconnected biogeochemical processes in an aquifer system.</title>
        <authorList>
            <person name="Anantharaman K."/>
            <person name="Brown C.T."/>
            <person name="Hug L.A."/>
            <person name="Sharon I."/>
            <person name="Castelle C.J."/>
            <person name="Probst A.J."/>
            <person name="Thomas B.C."/>
            <person name="Singh A."/>
            <person name="Wilkins M.J."/>
            <person name="Karaoz U."/>
            <person name="Brodie E.L."/>
            <person name="Williams K.H."/>
            <person name="Hubbard S.S."/>
            <person name="Banfield J.F."/>
        </authorList>
    </citation>
    <scope>NUCLEOTIDE SEQUENCE [LARGE SCALE GENOMIC DNA]</scope>
</reference>
<dbReference type="PANTHER" id="PTHR34293">
    <property type="entry name" value="HTH-TYPE TRANSCRIPTIONAL REGULATOR TRMBL2"/>
    <property type="match status" value="1"/>
</dbReference>
<dbReference type="Pfam" id="PF01978">
    <property type="entry name" value="TrmB"/>
    <property type="match status" value="1"/>
</dbReference>
<dbReference type="Proteomes" id="UP000176865">
    <property type="component" value="Unassembled WGS sequence"/>
</dbReference>
<dbReference type="InterPro" id="IPR036388">
    <property type="entry name" value="WH-like_DNA-bd_sf"/>
</dbReference>
<dbReference type="EMBL" id="MFAB01000026">
    <property type="protein sequence ID" value="OGD68474.1"/>
    <property type="molecule type" value="Genomic_DNA"/>
</dbReference>
<dbReference type="STRING" id="1797579.A2996_01650"/>
<evidence type="ECO:0000259" key="1">
    <source>
        <dbReference type="Pfam" id="PF01978"/>
    </source>
</evidence>
<dbReference type="SUPFAM" id="SSF46785">
    <property type="entry name" value="Winged helix' DNA-binding domain"/>
    <property type="match status" value="1"/>
</dbReference>
<proteinExistence type="predicted"/>
<gene>
    <name evidence="2" type="ORF">A2996_01650</name>
</gene>
<dbReference type="PANTHER" id="PTHR34293:SF1">
    <property type="entry name" value="HTH-TYPE TRANSCRIPTIONAL REGULATOR TRMBL2"/>
    <property type="match status" value="1"/>
</dbReference>
<dbReference type="InterPro" id="IPR002831">
    <property type="entry name" value="Tscrpt_reg_TrmB_N"/>
</dbReference>
<evidence type="ECO:0000313" key="3">
    <source>
        <dbReference type="Proteomes" id="UP000176865"/>
    </source>
</evidence>
<dbReference type="InterPro" id="IPR036390">
    <property type="entry name" value="WH_DNA-bd_sf"/>
</dbReference>
<comment type="caution">
    <text evidence="2">The sequence shown here is derived from an EMBL/GenBank/DDBJ whole genome shotgun (WGS) entry which is preliminary data.</text>
</comment>